<dbReference type="InterPro" id="IPR039426">
    <property type="entry name" value="TonB-dep_rcpt-like"/>
</dbReference>
<evidence type="ECO:0000259" key="12">
    <source>
        <dbReference type="Pfam" id="PF00593"/>
    </source>
</evidence>
<comment type="similarity">
    <text evidence="8 9">Belongs to the TonB-dependent receptor family.</text>
</comment>
<dbReference type="InterPro" id="IPR012910">
    <property type="entry name" value="Plug_dom"/>
</dbReference>
<evidence type="ECO:0000256" key="7">
    <source>
        <dbReference type="ARBA" id="ARBA00023237"/>
    </source>
</evidence>
<evidence type="ECO:0000256" key="3">
    <source>
        <dbReference type="ARBA" id="ARBA00022452"/>
    </source>
</evidence>
<evidence type="ECO:0000256" key="6">
    <source>
        <dbReference type="ARBA" id="ARBA00023136"/>
    </source>
</evidence>
<evidence type="ECO:0000259" key="13">
    <source>
        <dbReference type="Pfam" id="PF07715"/>
    </source>
</evidence>
<keyword evidence="7 8" id="KW-0998">Cell outer membrane</keyword>
<keyword evidence="11" id="KW-0732">Signal</keyword>
<dbReference type="InterPro" id="IPR000531">
    <property type="entry name" value="Beta-barrel_TonB"/>
</dbReference>
<keyword evidence="3 8" id="KW-1134">Transmembrane beta strand</keyword>
<dbReference type="Pfam" id="PF07715">
    <property type="entry name" value="Plug"/>
    <property type="match status" value="1"/>
</dbReference>
<protein>
    <submittedName>
        <fullName evidence="14">TonB-dependent receptor</fullName>
    </submittedName>
</protein>
<feature type="domain" description="TonB-dependent receptor-like beta-barrel" evidence="12">
    <location>
        <begin position="342"/>
        <end position="873"/>
    </location>
</feature>
<evidence type="ECO:0000313" key="14">
    <source>
        <dbReference type="EMBL" id="RIX27136.1"/>
    </source>
</evidence>
<evidence type="ECO:0000256" key="9">
    <source>
        <dbReference type="RuleBase" id="RU003357"/>
    </source>
</evidence>
<dbReference type="CDD" id="cd01347">
    <property type="entry name" value="ligand_gated_channel"/>
    <property type="match status" value="1"/>
</dbReference>
<evidence type="ECO:0000256" key="11">
    <source>
        <dbReference type="SAM" id="SignalP"/>
    </source>
</evidence>
<keyword evidence="2 8" id="KW-0813">Transport</keyword>
<name>A0A418PYI0_9SPHN</name>
<evidence type="ECO:0000256" key="4">
    <source>
        <dbReference type="ARBA" id="ARBA00022692"/>
    </source>
</evidence>
<proteinExistence type="inferred from homology"/>
<feature type="domain" description="TonB-dependent receptor plug" evidence="13">
    <location>
        <begin position="68"/>
        <end position="179"/>
    </location>
</feature>
<comment type="caution">
    <text evidence="14">The sequence shown here is derived from an EMBL/GenBank/DDBJ whole genome shotgun (WGS) entry which is preliminary data.</text>
</comment>
<dbReference type="Gene3D" id="2.40.170.20">
    <property type="entry name" value="TonB-dependent receptor, beta-barrel domain"/>
    <property type="match status" value="1"/>
</dbReference>
<keyword evidence="6 8" id="KW-0472">Membrane</keyword>
<dbReference type="InterPro" id="IPR037066">
    <property type="entry name" value="Plug_dom_sf"/>
</dbReference>
<feature type="chain" id="PRO_5018982048" evidence="11">
    <location>
        <begin position="24"/>
        <end position="909"/>
    </location>
</feature>
<evidence type="ECO:0000256" key="8">
    <source>
        <dbReference type="PROSITE-ProRule" id="PRU01360"/>
    </source>
</evidence>
<sequence>MSKLYVHLLAGTVLAGASAPAFSQDVTPPDTATSTPAKSAEGATEEAGEAIVVTGSRIRRTDLVGVGPATVVTAESIENTGVVNIETALQRLPANAGFAGNQTASYWTSNGYGTAQVNLRGLGIKRTLVLLNNRRLVAGGTGANSSPDLNMIPVSIISRIDVLKDGASAIYGADAVAGVVNIVANTDYEGLGIGARAGVTEKGDGGDYTVDLTWGLQRDRGGLVAAVTYQKTNPVNMASRAPCALAETSPGTLGCVNSASTAGGRAVLPSGEQINFNNIPGGDGDFYEPYNPAKHNFNSNPFLNAVSPIERVSTAAFGHYDITDNVTAFGEFLYTFRKSDQIATPGTIRNLAISASNPTNPTGEDIVLIQRRLGEPGPRVFFQETNTYQGTVGFRGEIGGGWNWEVAGAYGRNTAIDGMTNIANLAHVRNTVDTSVCSFAPGAAIPCADYLGNGDLTPEVLDYILATTKDHGGNELKTVYADVTGDLFRLPAGPVSLATGVVYRKEKGWRDPDPLIVAGVANTNQQQPISGTVTAKEAYAEVSVPVLKDRPIFKALTLNGALRYSDYDLFGSTWNYKVSADWQVVDALRLRATYGTGFRVPNVPELYGGVSEGNLTTTDPCSNYMASGNATLIANCQADGVRPTYVQLGNTILTTVGGNPDLEPEKSKSWTVGAVLQPRNIIPGLSLTADWFSIDIDHAIRAIPGSTKLSVCYNTPDLNHPFCDDFTRSPLTNEITYLSAQPINTGREKMSGLDLGLVYNRVLGSVGLKVDLNATYLKEYVVTPFPGGADIDFDGYIGGGNGGYPKWRGYGVVTADFGVPELTWSTQWIGKATDFNAQPGELGYRAPGVFYHNVQLAFDVKKNFRFALGVDNLFDKKPPFIQSWTDANTDTMTYDLLGRRFYATVRRQF</sequence>
<reference evidence="14 15" key="1">
    <citation type="submission" date="2018-09" db="EMBL/GenBank/DDBJ databases">
        <title>Sphingomonas sp. DAC4.</title>
        <authorList>
            <person name="Seo T."/>
        </authorList>
    </citation>
    <scope>NUCLEOTIDE SEQUENCE [LARGE SCALE GENOMIC DNA]</scope>
    <source>
        <strain evidence="14 15">DAC4</strain>
    </source>
</reference>
<accession>A0A418PYI0</accession>
<evidence type="ECO:0000256" key="1">
    <source>
        <dbReference type="ARBA" id="ARBA00004571"/>
    </source>
</evidence>
<keyword evidence="15" id="KW-1185">Reference proteome</keyword>
<dbReference type="PANTHER" id="PTHR47234">
    <property type="match status" value="1"/>
</dbReference>
<keyword evidence="5 9" id="KW-0798">TonB box</keyword>
<dbReference type="AlphaFoldDB" id="A0A418PYI0"/>
<dbReference type="GO" id="GO:0009279">
    <property type="term" value="C:cell outer membrane"/>
    <property type="evidence" value="ECO:0007669"/>
    <property type="project" value="UniProtKB-SubCell"/>
</dbReference>
<evidence type="ECO:0000256" key="10">
    <source>
        <dbReference type="SAM" id="MobiDB-lite"/>
    </source>
</evidence>
<dbReference type="InterPro" id="IPR036942">
    <property type="entry name" value="Beta-barrel_TonB_sf"/>
</dbReference>
<gene>
    <name evidence="14" type="ORF">D3M59_11350</name>
</gene>
<dbReference type="PROSITE" id="PS52016">
    <property type="entry name" value="TONB_DEPENDENT_REC_3"/>
    <property type="match status" value="1"/>
</dbReference>
<evidence type="ECO:0000256" key="5">
    <source>
        <dbReference type="ARBA" id="ARBA00023077"/>
    </source>
</evidence>
<feature type="region of interest" description="Disordered" evidence="10">
    <location>
        <begin position="21"/>
        <end position="46"/>
    </location>
</feature>
<comment type="subcellular location">
    <subcellularLocation>
        <location evidence="1 8">Cell outer membrane</location>
        <topology evidence="1 8">Multi-pass membrane protein</topology>
    </subcellularLocation>
</comment>
<dbReference type="SUPFAM" id="SSF56935">
    <property type="entry name" value="Porins"/>
    <property type="match status" value="1"/>
</dbReference>
<dbReference type="Gene3D" id="2.170.130.10">
    <property type="entry name" value="TonB-dependent receptor, plug domain"/>
    <property type="match status" value="1"/>
</dbReference>
<dbReference type="OrthoDB" id="7051241at2"/>
<dbReference type="Proteomes" id="UP000285023">
    <property type="component" value="Unassembled WGS sequence"/>
</dbReference>
<organism evidence="14 15">
    <name type="scientific">Sphingomonas edaphi</name>
    <dbReference type="NCBI Taxonomy" id="2315689"/>
    <lineage>
        <taxon>Bacteria</taxon>
        <taxon>Pseudomonadati</taxon>
        <taxon>Pseudomonadota</taxon>
        <taxon>Alphaproteobacteria</taxon>
        <taxon>Sphingomonadales</taxon>
        <taxon>Sphingomonadaceae</taxon>
        <taxon>Sphingomonas</taxon>
    </lineage>
</organism>
<evidence type="ECO:0000256" key="2">
    <source>
        <dbReference type="ARBA" id="ARBA00022448"/>
    </source>
</evidence>
<evidence type="ECO:0000313" key="15">
    <source>
        <dbReference type="Proteomes" id="UP000285023"/>
    </source>
</evidence>
<dbReference type="PANTHER" id="PTHR47234:SF2">
    <property type="entry name" value="TONB-DEPENDENT RECEPTOR"/>
    <property type="match status" value="1"/>
</dbReference>
<dbReference type="EMBL" id="QXTF01000004">
    <property type="protein sequence ID" value="RIX27136.1"/>
    <property type="molecule type" value="Genomic_DNA"/>
</dbReference>
<dbReference type="Pfam" id="PF00593">
    <property type="entry name" value="TonB_dep_Rec_b-barrel"/>
    <property type="match status" value="1"/>
</dbReference>
<feature type="compositionally biased region" description="Polar residues" evidence="10">
    <location>
        <begin position="24"/>
        <end position="37"/>
    </location>
</feature>
<keyword evidence="4 8" id="KW-0812">Transmembrane</keyword>
<dbReference type="RefSeq" id="WP_119533791.1">
    <property type="nucleotide sequence ID" value="NZ_QXTF01000004.1"/>
</dbReference>
<keyword evidence="14" id="KW-0675">Receptor</keyword>
<feature type="signal peptide" evidence="11">
    <location>
        <begin position="1"/>
        <end position="23"/>
    </location>
</feature>